<evidence type="ECO:0000256" key="2">
    <source>
        <dbReference type="ARBA" id="ARBA00022737"/>
    </source>
</evidence>
<feature type="domain" description="EF-hand" evidence="5">
    <location>
        <begin position="116"/>
        <end position="151"/>
    </location>
</feature>
<evidence type="ECO:0000313" key="6">
    <source>
        <dbReference type="EMBL" id="CAL8132632.1"/>
    </source>
</evidence>
<dbReference type="Proteomes" id="UP001642540">
    <property type="component" value="Unassembled WGS sequence"/>
</dbReference>
<organism evidence="6 7">
    <name type="scientific">Orchesella dallaii</name>
    <dbReference type="NCBI Taxonomy" id="48710"/>
    <lineage>
        <taxon>Eukaryota</taxon>
        <taxon>Metazoa</taxon>
        <taxon>Ecdysozoa</taxon>
        <taxon>Arthropoda</taxon>
        <taxon>Hexapoda</taxon>
        <taxon>Collembola</taxon>
        <taxon>Entomobryomorpha</taxon>
        <taxon>Entomobryoidea</taxon>
        <taxon>Orchesellidae</taxon>
        <taxon>Orchesellinae</taxon>
        <taxon>Orchesella</taxon>
    </lineage>
</organism>
<dbReference type="PROSITE" id="PS50222">
    <property type="entry name" value="EF_HAND_2"/>
    <property type="match status" value="1"/>
</dbReference>
<keyword evidence="1" id="KW-0479">Metal-binding</keyword>
<dbReference type="PROSITE" id="PS00018">
    <property type="entry name" value="EF_HAND_1"/>
    <property type="match status" value="2"/>
</dbReference>
<dbReference type="CDD" id="cd00051">
    <property type="entry name" value="EFh"/>
    <property type="match status" value="1"/>
</dbReference>
<dbReference type="InterPro" id="IPR002048">
    <property type="entry name" value="EF_hand_dom"/>
</dbReference>
<keyword evidence="2" id="KW-0677">Repeat</keyword>
<evidence type="ECO:0000256" key="1">
    <source>
        <dbReference type="ARBA" id="ARBA00022723"/>
    </source>
</evidence>
<feature type="chain" id="PRO_5046256022" description="EF-hand domain-containing protein" evidence="4">
    <location>
        <begin position="29"/>
        <end position="294"/>
    </location>
</feature>
<comment type="caution">
    <text evidence="6">The sequence shown here is derived from an EMBL/GenBank/DDBJ whole genome shotgun (WGS) entry which is preliminary data.</text>
</comment>
<protein>
    <recommendedName>
        <fullName evidence="5">EF-hand domain-containing protein</fullName>
    </recommendedName>
</protein>
<name>A0ABP1RPT2_9HEXA</name>
<dbReference type="PANTHER" id="PTHR10827">
    <property type="entry name" value="RETICULOCALBIN"/>
    <property type="match status" value="1"/>
</dbReference>
<dbReference type="PANTHER" id="PTHR10827:SF98">
    <property type="entry name" value="45 KDA CALCIUM-BINDING PROTEIN"/>
    <property type="match status" value="1"/>
</dbReference>
<dbReference type="EMBL" id="CAXLJM020000093">
    <property type="protein sequence ID" value="CAL8132632.1"/>
    <property type="molecule type" value="Genomic_DNA"/>
</dbReference>
<dbReference type="InterPro" id="IPR018247">
    <property type="entry name" value="EF_Hand_1_Ca_BS"/>
</dbReference>
<gene>
    <name evidence="6" type="ORF">ODALV1_LOCUS24687</name>
</gene>
<reference evidence="6 7" key="1">
    <citation type="submission" date="2024-08" db="EMBL/GenBank/DDBJ databases">
        <authorList>
            <person name="Cucini C."/>
            <person name="Frati F."/>
        </authorList>
    </citation>
    <scope>NUCLEOTIDE SEQUENCE [LARGE SCALE GENOMIC DNA]</scope>
</reference>
<accession>A0ABP1RPT2</accession>
<dbReference type="InterPro" id="IPR011992">
    <property type="entry name" value="EF-hand-dom_pair"/>
</dbReference>
<dbReference type="SUPFAM" id="SSF47473">
    <property type="entry name" value="EF-hand"/>
    <property type="match status" value="1"/>
</dbReference>
<evidence type="ECO:0000313" key="7">
    <source>
        <dbReference type="Proteomes" id="UP001642540"/>
    </source>
</evidence>
<keyword evidence="4" id="KW-0732">Signal</keyword>
<evidence type="ECO:0000259" key="5">
    <source>
        <dbReference type="PROSITE" id="PS50222"/>
    </source>
</evidence>
<evidence type="ECO:0000256" key="4">
    <source>
        <dbReference type="SAM" id="SignalP"/>
    </source>
</evidence>
<proteinExistence type="predicted"/>
<dbReference type="Pfam" id="PF13202">
    <property type="entry name" value="EF-hand_5"/>
    <property type="match status" value="2"/>
</dbReference>
<dbReference type="Gene3D" id="1.10.238.10">
    <property type="entry name" value="EF-hand"/>
    <property type="match status" value="2"/>
</dbReference>
<keyword evidence="3" id="KW-0106">Calcium</keyword>
<keyword evidence="7" id="KW-1185">Reference proteome</keyword>
<evidence type="ECO:0000256" key="3">
    <source>
        <dbReference type="ARBA" id="ARBA00022837"/>
    </source>
</evidence>
<feature type="signal peptide" evidence="4">
    <location>
        <begin position="1"/>
        <end position="28"/>
    </location>
</feature>
<sequence length="294" mass="32956">MGKFSSPLGLIILCALVSLFVSENRVSGQCCRSTGVKWGRGVCGDDTRPSPCCGRRACNFFCCNCSDGGCRGRRWARDVNAVQQGEHEHDKNKDGFYEKHEVHNLLLSGSCGNYSEKVGKWETEFQRMDKDKDGKLSYEEINAGAVFTLIVTDNQVTAQCCRERSPSEYWHSSRLSSGSCADGTSGTPCCGVRSCNIFCCNCSDGGCRGRRWARDLNARHLEEHEHDKNQDGFYSKKEIHNLILSGKCGNSTENSGKWELEFHRMDKDKDGMLSYEEIHGRSYREDMSTMSSHS</sequence>